<organism evidence="4 5">
    <name type="scientific">Actinidia chinensis var. chinensis</name>
    <name type="common">Chinese soft-hair kiwi</name>
    <dbReference type="NCBI Taxonomy" id="1590841"/>
    <lineage>
        <taxon>Eukaryota</taxon>
        <taxon>Viridiplantae</taxon>
        <taxon>Streptophyta</taxon>
        <taxon>Embryophyta</taxon>
        <taxon>Tracheophyta</taxon>
        <taxon>Spermatophyta</taxon>
        <taxon>Magnoliopsida</taxon>
        <taxon>eudicotyledons</taxon>
        <taxon>Gunneridae</taxon>
        <taxon>Pentapetalae</taxon>
        <taxon>asterids</taxon>
        <taxon>Ericales</taxon>
        <taxon>Actinidiaceae</taxon>
        <taxon>Actinidia</taxon>
    </lineage>
</organism>
<reference evidence="4 5" key="1">
    <citation type="submission" date="2017-07" db="EMBL/GenBank/DDBJ databases">
        <title>An improved, manually edited Actinidia chinensis var. chinensis (kiwifruit) genome highlights the challenges associated with draft genomes and gene prediction in plants.</title>
        <authorList>
            <person name="Pilkington S."/>
            <person name="Crowhurst R."/>
            <person name="Hilario E."/>
            <person name="Nardozza S."/>
            <person name="Fraser L."/>
            <person name="Peng Y."/>
            <person name="Gunaseelan K."/>
            <person name="Simpson R."/>
            <person name="Tahir J."/>
            <person name="Deroles S."/>
            <person name="Templeton K."/>
            <person name="Luo Z."/>
            <person name="Davy M."/>
            <person name="Cheng C."/>
            <person name="Mcneilage M."/>
            <person name="Scaglione D."/>
            <person name="Liu Y."/>
            <person name="Zhang Q."/>
            <person name="Datson P."/>
            <person name="De Silva N."/>
            <person name="Gardiner S."/>
            <person name="Bassett H."/>
            <person name="Chagne D."/>
            <person name="Mccallum J."/>
            <person name="Dzierzon H."/>
            <person name="Deng C."/>
            <person name="Wang Y.-Y."/>
            <person name="Barron N."/>
            <person name="Manako K."/>
            <person name="Bowen J."/>
            <person name="Foster T."/>
            <person name="Erridge Z."/>
            <person name="Tiffin H."/>
            <person name="Waite C."/>
            <person name="Davies K."/>
            <person name="Grierson E."/>
            <person name="Laing W."/>
            <person name="Kirk R."/>
            <person name="Chen X."/>
            <person name="Wood M."/>
            <person name="Montefiori M."/>
            <person name="Brummell D."/>
            <person name="Schwinn K."/>
            <person name="Catanach A."/>
            <person name="Fullerton C."/>
            <person name="Li D."/>
            <person name="Meiyalaghan S."/>
            <person name="Nieuwenhuizen N."/>
            <person name="Read N."/>
            <person name="Prakash R."/>
            <person name="Hunter D."/>
            <person name="Zhang H."/>
            <person name="Mckenzie M."/>
            <person name="Knabel M."/>
            <person name="Harris A."/>
            <person name="Allan A."/>
            <person name="Chen A."/>
            <person name="Janssen B."/>
            <person name="Plunkett B."/>
            <person name="Dwamena C."/>
            <person name="Voogd C."/>
            <person name="Leif D."/>
            <person name="Lafferty D."/>
            <person name="Souleyre E."/>
            <person name="Varkonyi-Gasic E."/>
            <person name="Gambi F."/>
            <person name="Hanley J."/>
            <person name="Yao J.-L."/>
            <person name="Cheung J."/>
            <person name="David K."/>
            <person name="Warren B."/>
            <person name="Marsh K."/>
            <person name="Snowden K."/>
            <person name="Lin-Wang K."/>
            <person name="Brian L."/>
            <person name="Martinez-Sanchez M."/>
            <person name="Wang M."/>
            <person name="Ileperuma N."/>
            <person name="Macnee N."/>
            <person name="Campin R."/>
            <person name="Mcatee P."/>
            <person name="Drummond R."/>
            <person name="Espley R."/>
            <person name="Ireland H."/>
            <person name="Wu R."/>
            <person name="Atkinson R."/>
            <person name="Karunairetnam S."/>
            <person name="Bulley S."/>
            <person name="Chunkath S."/>
            <person name="Hanley Z."/>
            <person name="Storey R."/>
            <person name="Thrimawithana A."/>
            <person name="Thomson S."/>
            <person name="David C."/>
            <person name="Testolin R."/>
        </authorList>
    </citation>
    <scope>NUCLEOTIDE SEQUENCE [LARGE SCALE GENOMIC DNA]</scope>
    <source>
        <strain evidence="5">cv. Red5</strain>
        <tissue evidence="4">Young leaf</tissue>
    </source>
</reference>
<accession>A0A2R6QUY1</accession>
<proteinExistence type="predicted"/>
<dbReference type="OMA" id="DASCQMK"/>
<dbReference type="InterPro" id="IPR051992">
    <property type="entry name" value="OxStress_Response_Reg"/>
</dbReference>
<feature type="compositionally biased region" description="Basic residues" evidence="3">
    <location>
        <begin position="104"/>
        <end position="114"/>
    </location>
</feature>
<dbReference type="STRING" id="1590841.A0A2R6QUY1"/>
<dbReference type="GO" id="GO:0005634">
    <property type="term" value="C:nucleus"/>
    <property type="evidence" value="ECO:0007669"/>
    <property type="project" value="UniProtKB-SubCell"/>
</dbReference>
<dbReference type="GO" id="GO:0006950">
    <property type="term" value="P:response to stress"/>
    <property type="evidence" value="ECO:0007669"/>
    <property type="project" value="UniProtKB-ARBA"/>
</dbReference>
<feature type="compositionally biased region" description="Low complexity" evidence="3">
    <location>
        <begin position="26"/>
        <end position="58"/>
    </location>
</feature>
<feature type="region of interest" description="Disordered" evidence="3">
    <location>
        <begin position="1"/>
        <end position="59"/>
    </location>
</feature>
<comment type="caution">
    <text evidence="4">The sequence shown here is derived from an EMBL/GenBank/DDBJ whole genome shotgun (WGS) entry which is preliminary data.</text>
</comment>
<dbReference type="OrthoDB" id="694201at2759"/>
<dbReference type="EMBL" id="NKQK01000012">
    <property type="protein sequence ID" value="PSS15558.1"/>
    <property type="molecule type" value="Genomic_DNA"/>
</dbReference>
<evidence type="ECO:0000313" key="4">
    <source>
        <dbReference type="EMBL" id="PSS15558.1"/>
    </source>
</evidence>
<dbReference type="FunCoup" id="A0A2R6QUY1">
    <property type="interactions" value="15"/>
</dbReference>
<keyword evidence="2" id="KW-0539">Nucleus</keyword>
<dbReference type="AlphaFoldDB" id="A0A2R6QUY1"/>
<feature type="region of interest" description="Disordered" evidence="3">
    <location>
        <begin position="103"/>
        <end position="145"/>
    </location>
</feature>
<dbReference type="Proteomes" id="UP000241394">
    <property type="component" value="Chromosome LG12"/>
</dbReference>
<dbReference type="Gramene" id="PSS15558">
    <property type="protein sequence ID" value="PSS15558"/>
    <property type="gene ID" value="CEY00_Acc13050"/>
</dbReference>
<gene>
    <name evidence="4" type="ORF">CEY00_Acc13050</name>
</gene>
<protein>
    <submittedName>
        <fullName evidence="4">E3 UFM1-protein like</fullName>
    </submittedName>
</protein>
<feature type="compositionally biased region" description="Polar residues" evidence="3">
    <location>
        <begin position="134"/>
        <end position="145"/>
    </location>
</feature>
<evidence type="ECO:0000256" key="1">
    <source>
        <dbReference type="ARBA" id="ARBA00004123"/>
    </source>
</evidence>
<evidence type="ECO:0000256" key="3">
    <source>
        <dbReference type="SAM" id="MobiDB-lite"/>
    </source>
</evidence>
<sequence length="167" mass="17843">MGGSDQTYEEKCESESIVSSFEEDSTNSSAVSSSSSSDLMEDATSSSSSSSSSLSSSSYGPLYELSELMAQLPIKRGLSKYYQGKSQTFSSLASVKSLEDLAKKGRRHKRKVKASKSYGGGLDSQILSPKATISKKNGTTTSSRVSLGRRGTWVSSCRPSIFVQKSL</sequence>
<reference evidence="5" key="2">
    <citation type="journal article" date="2018" name="BMC Genomics">
        <title>A manually annotated Actinidia chinensis var. chinensis (kiwifruit) genome highlights the challenges associated with draft genomes and gene prediction in plants.</title>
        <authorList>
            <person name="Pilkington S.M."/>
            <person name="Crowhurst R."/>
            <person name="Hilario E."/>
            <person name="Nardozza S."/>
            <person name="Fraser L."/>
            <person name="Peng Y."/>
            <person name="Gunaseelan K."/>
            <person name="Simpson R."/>
            <person name="Tahir J."/>
            <person name="Deroles S.C."/>
            <person name="Templeton K."/>
            <person name="Luo Z."/>
            <person name="Davy M."/>
            <person name="Cheng C."/>
            <person name="McNeilage M."/>
            <person name="Scaglione D."/>
            <person name="Liu Y."/>
            <person name="Zhang Q."/>
            <person name="Datson P."/>
            <person name="De Silva N."/>
            <person name="Gardiner S.E."/>
            <person name="Bassett H."/>
            <person name="Chagne D."/>
            <person name="McCallum J."/>
            <person name="Dzierzon H."/>
            <person name="Deng C."/>
            <person name="Wang Y.Y."/>
            <person name="Barron L."/>
            <person name="Manako K."/>
            <person name="Bowen J."/>
            <person name="Foster T.M."/>
            <person name="Erridge Z.A."/>
            <person name="Tiffin H."/>
            <person name="Waite C.N."/>
            <person name="Davies K.M."/>
            <person name="Grierson E.P."/>
            <person name="Laing W.A."/>
            <person name="Kirk R."/>
            <person name="Chen X."/>
            <person name="Wood M."/>
            <person name="Montefiori M."/>
            <person name="Brummell D.A."/>
            <person name="Schwinn K.E."/>
            <person name="Catanach A."/>
            <person name="Fullerton C."/>
            <person name="Li D."/>
            <person name="Meiyalaghan S."/>
            <person name="Nieuwenhuizen N."/>
            <person name="Read N."/>
            <person name="Prakash R."/>
            <person name="Hunter D."/>
            <person name="Zhang H."/>
            <person name="McKenzie M."/>
            <person name="Knabel M."/>
            <person name="Harris A."/>
            <person name="Allan A.C."/>
            <person name="Gleave A."/>
            <person name="Chen A."/>
            <person name="Janssen B.J."/>
            <person name="Plunkett B."/>
            <person name="Ampomah-Dwamena C."/>
            <person name="Voogd C."/>
            <person name="Leif D."/>
            <person name="Lafferty D."/>
            <person name="Souleyre E.J.F."/>
            <person name="Varkonyi-Gasic E."/>
            <person name="Gambi F."/>
            <person name="Hanley J."/>
            <person name="Yao J.L."/>
            <person name="Cheung J."/>
            <person name="David K.M."/>
            <person name="Warren B."/>
            <person name="Marsh K."/>
            <person name="Snowden K.C."/>
            <person name="Lin-Wang K."/>
            <person name="Brian L."/>
            <person name="Martinez-Sanchez M."/>
            <person name="Wang M."/>
            <person name="Ileperuma N."/>
            <person name="Macnee N."/>
            <person name="Campin R."/>
            <person name="McAtee P."/>
            <person name="Drummond R.S.M."/>
            <person name="Espley R.V."/>
            <person name="Ireland H.S."/>
            <person name="Wu R."/>
            <person name="Atkinson R.G."/>
            <person name="Karunairetnam S."/>
            <person name="Bulley S."/>
            <person name="Chunkath S."/>
            <person name="Hanley Z."/>
            <person name="Storey R."/>
            <person name="Thrimawithana A.H."/>
            <person name="Thomson S."/>
            <person name="David C."/>
            <person name="Testolin R."/>
            <person name="Huang H."/>
            <person name="Hellens R.P."/>
            <person name="Schaffer R.J."/>
        </authorList>
    </citation>
    <scope>NUCLEOTIDE SEQUENCE [LARGE SCALE GENOMIC DNA]</scope>
    <source>
        <strain evidence="5">cv. Red5</strain>
    </source>
</reference>
<comment type="subcellular location">
    <subcellularLocation>
        <location evidence="1">Nucleus</location>
    </subcellularLocation>
</comment>
<name>A0A2R6QUY1_ACTCC</name>
<dbReference type="InParanoid" id="A0A2R6QUY1"/>
<dbReference type="PANTHER" id="PTHR33172">
    <property type="entry name" value="OS08G0516900 PROTEIN"/>
    <property type="match status" value="1"/>
</dbReference>
<keyword evidence="5" id="KW-1185">Reference proteome</keyword>
<dbReference type="PANTHER" id="PTHR33172:SF103">
    <property type="entry name" value="PROTEIN OXIDATIVE STRESS 3"/>
    <property type="match status" value="1"/>
</dbReference>
<evidence type="ECO:0000256" key="2">
    <source>
        <dbReference type="ARBA" id="ARBA00023242"/>
    </source>
</evidence>
<evidence type="ECO:0000313" key="5">
    <source>
        <dbReference type="Proteomes" id="UP000241394"/>
    </source>
</evidence>